<dbReference type="Gene3D" id="3.40.190.150">
    <property type="entry name" value="Bordetella uptake gene, domain 1"/>
    <property type="match status" value="1"/>
</dbReference>
<dbReference type="AlphaFoldDB" id="A0A6M4H082"/>
<keyword evidence="4" id="KW-1185">Reference proteome</keyword>
<feature type="signal peptide" evidence="2">
    <location>
        <begin position="1"/>
        <end position="20"/>
    </location>
</feature>
<dbReference type="CDD" id="cd13578">
    <property type="entry name" value="PBP2_Bug27"/>
    <property type="match status" value="1"/>
</dbReference>
<dbReference type="PIRSF" id="PIRSF017082">
    <property type="entry name" value="YflP"/>
    <property type="match status" value="1"/>
</dbReference>
<keyword evidence="2" id="KW-0732">Signal</keyword>
<evidence type="ECO:0008006" key="5">
    <source>
        <dbReference type="Google" id="ProtNLM"/>
    </source>
</evidence>
<evidence type="ECO:0000256" key="2">
    <source>
        <dbReference type="SAM" id="SignalP"/>
    </source>
</evidence>
<dbReference type="EMBL" id="CP053069">
    <property type="protein sequence ID" value="QJR12919.1"/>
    <property type="molecule type" value="Genomic_DNA"/>
</dbReference>
<dbReference type="RefSeq" id="WP_171095544.1">
    <property type="nucleotide sequence ID" value="NZ_CP053069.1"/>
</dbReference>
<evidence type="ECO:0000256" key="1">
    <source>
        <dbReference type="ARBA" id="ARBA00006987"/>
    </source>
</evidence>
<sequence length="320" mass="33184">MILRAFFVAATLVASLDAAAQAYPSKAIRLVVGFAPGGAADTVARAYADQLTRILGQPIVIENRAGAGSSIAADNVAKSPPDGYSVLIASPASISVNPALNAKLTYKASDLAPITKISTSPLIVVANPSIGINSLKDLVDQAKKNPGKLNYATSGVGSAPHFGAAYFSQIAKVEMVHVPFKGGSPAIVSVISGDTQVSFATPPSVLGMVKAGRLKALAITDRERSSLMPDIPGTKEAGLPDYAIAFWYGLFVPAGTPPEIVKKLYDATVQAGRTPEVKATLAREGTEVALSKSPEEFASFLVEDAKFWVKLAKESGATAD</sequence>
<dbReference type="Gene3D" id="3.40.190.10">
    <property type="entry name" value="Periplasmic binding protein-like II"/>
    <property type="match status" value="1"/>
</dbReference>
<dbReference type="KEGG" id="uru:DSM104443_04013"/>
<dbReference type="PANTHER" id="PTHR42928">
    <property type="entry name" value="TRICARBOXYLATE-BINDING PROTEIN"/>
    <property type="match status" value="1"/>
</dbReference>
<comment type="similarity">
    <text evidence="1">Belongs to the UPF0065 (bug) family.</text>
</comment>
<reference evidence="3 4" key="1">
    <citation type="submission" date="2020-04" db="EMBL/GenBank/DDBJ databases">
        <title>Usitatibacter rugosus gen. nov., sp. nov. and Usitatibacter palustris sp. nov., novel members of Usitatibacteraceae fam. nov. within the order Nitrosomonadales isolated from soil.</title>
        <authorList>
            <person name="Huber K.J."/>
            <person name="Neumann-Schaal M."/>
            <person name="Geppert A."/>
            <person name="Luckner M."/>
            <person name="Wanner G."/>
            <person name="Overmann J."/>
        </authorList>
    </citation>
    <scope>NUCLEOTIDE SEQUENCE [LARGE SCALE GENOMIC DNA]</scope>
    <source>
        <strain evidence="3 4">0125_3</strain>
    </source>
</reference>
<evidence type="ECO:0000313" key="3">
    <source>
        <dbReference type="EMBL" id="QJR12919.1"/>
    </source>
</evidence>
<protein>
    <recommendedName>
        <fullName evidence="5">Tripartite-type tricarboxylate transporter receptor subunit TctC</fullName>
    </recommendedName>
</protein>
<name>A0A6M4H082_9PROT</name>
<proteinExistence type="inferred from homology"/>
<dbReference type="InterPro" id="IPR005064">
    <property type="entry name" value="BUG"/>
</dbReference>
<dbReference type="PANTHER" id="PTHR42928:SF5">
    <property type="entry name" value="BLR1237 PROTEIN"/>
    <property type="match status" value="1"/>
</dbReference>
<dbReference type="Proteomes" id="UP000501534">
    <property type="component" value="Chromosome"/>
</dbReference>
<dbReference type="SUPFAM" id="SSF53850">
    <property type="entry name" value="Periplasmic binding protein-like II"/>
    <property type="match status" value="1"/>
</dbReference>
<gene>
    <name evidence="3" type="ORF">DSM104443_04013</name>
</gene>
<organism evidence="3 4">
    <name type="scientific">Usitatibacter rugosus</name>
    <dbReference type="NCBI Taxonomy" id="2732067"/>
    <lineage>
        <taxon>Bacteria</taxon>
        <taxon>Pseudomonadati</taxon>
        <taxon>Pseudomonadota</taxon>
        <taxon>Betaproteobacteria</taxon>
        <taxon>Nitrosomonadales</taxon>
        <taxon>Usitatibacteraceae</taxon>
        <taxon>Usitatibacter</taxon>
    </lineage>
</organism>
<evidence type="ECO:0000313" key="4">
    <source>
        <dbReference type="Proteomes" id="UP000501534"/>
    </source>
</evidence>
<dbReference type="InterPro" id="IPR042100">
    <property type="entry name" value="Bug_dom1"/>
</dbReference>
<accession>A0A6M4H082</accession>
<dbReference type="Pfam" id="PF03401">
    <property type="entry name" value="TctC"/>
    <property type="match status" value="1"/>
</dbReference>
<feature type="chain" id="PRO_5026672806" description="Tripartite-type tricarboxylate transporter receptor subunit TctC" evidence="2">
    <location>
        <begin position="21"/>
        <end position="320"/>
    </location>
</feature>